<dbReference type="AlphaFoldDB" id="A0A221ZMV6"/>
<sequence length="55" mass="5993">MGDLVSKNSIDRLERFHSLLAGQYWTSTDSIPEEGIVAGDTLLITSLRGTVANSR</sequence>
<proteinExistence type="predicted"/>
<protein>
    <submittedName>
        <fullName evidence="1">Uncharacterized protein</fullName>
    </submittedName>
</protein>
<organism evidence="1">
    <name type="scientific">Citrobacter freundii</name>
    <dbReference type="NCBI Taxonomy" id="546"/>
    <lineage>
        <taxon>Bacteria</taxon>
        <taxon>Pseudomonadati</taxon>
        <taxon>Pseudomonadota</taxon>
        <taxon>Gammaproteobacteria</taxon>
        <taxon>Enterobacterales</taxon>
        <taxon>Enterobacteriaceae</taxon>
        <taxon>Citrobacter</taxon>
        <taxon>Citrobacter freundii complex</taxon>
    </lineage>
</organism>
<accession>A0A221ZMV6</accession>
<geneLocation type="plasmid" evidence="1">
    <name>pD36-1</name>
</geneLocation>
<dbReference type="EMBL" id="MF083142">
    <property type="protein sequence ID" value="ASO63882.1"/>
    <property type="molecule type" value="Genomic_DNA"/>
</dbReference>
<name>A0A221ZMV6_CITFR</name>
<reference evidence="1" key="1">
    <citation type="submission" date="2017-05" db="EMBL/GenBank/DDBJ databases">
        <authorList>
            <person name="Li X.-P."/>
            <person name="Sun J."/>
            <person name="Liu Y.-H."/>
        </authorList>
    </citation>
    <scope>NUCLEOTIDE SEQUENCE</scope>
    <source>
        <strain evidence="1">D36-1</strain>
        <plasmid evidence="1">pD36-1</plasmid>
    </source>
</reference>
<keyword evidence="1" id="KW-0614">Plasmid</keyword>
<evidence type="ECO:0000313" key="1">
    <source>
        <dbReference type="EMBL" id="ASO63882.1"/>
    </source>
</evidence>